<evidence type="ECO:0000313" key="2">
    <source>
        <dbReference type="Proteomes" id="UP001597079"/>
    </source>
</evidence>
<reference evidence="2" key="1">
    <citation type="journal article" date="2019" name="Int. J. Syst. Evol. Microbiol.">
        <title>The Global Catalogue of Microorganisms (GCM) 10K type strain sequencing project: providing services to taxonomists for standard genome sequencing and annotation.</title>
        <authorList>
            <consortium name="The Broad Institute Genomics Platform"/>
            <consortium name="The Broad Institute Genome Sequencing Center for Infectious Disease"/>
            <person name="Wu L."/>
            <person name="Ma J."/>
        </authorList>
    </citation>
    <scope>NUCLEOTIDE SEQUENCE [LARGE SCALE GENOMIC DNA]</scope>
    <source>
        <strain evidence="2">CGMCC 1.12286</strain>
    </source>
</reference>
<accession>A0ABW4JL15</accession>
<dbReference type="EMBL" id="JBHUCX010000067">
    <property type="protein sequence ID" value="MFD1676539.1"/>
    <property type="molecule type" value="Genomic_DNA"/>
</dbReference>
<name>A0ABW4JL15_9BACL</name>
<keyword evidence="2" id="KW-1185">Reference proteome</keyword>
<gene>
    <name evidence="1" type="ORF">ACFSB2_17715</name>
</gene>
<comment type="caution">
    <text evidence="1">The sequence shown here is derived from an EMBL/GenBank/DDBJ whole genome shotgun (WGS) entry which is preliminary data.</text>
</comment>
<sequence>MGRYQIIAVHADNPKTHESLISKVKLRVKEGERVYSVSDIIRLIKEGHDFFYIDAGRVARVTFVNTTAQRKAYITTYPNDSRLNNLVHLDKF</sequence>
<organism evidence="1 2">
    <name type="scientific">Alicyclobacillus fodiniaquatilis</name>
    <dbReference type="NCBI Taxonomy" id="1661150"/>
    <lineage>
        <taxon>Bacteria</taxon>
        <taxon>Bacillati</taxon>
        <taxon>Bacillota</taxon>
        <taxon>Bacilli</taxon>
        <taxon>Bacillales</taxon>
        <taxon>Alicyclobacillaceae</taxon>
        <taxon>Alicyclobacillus</taxon>
    </lineage>
</organism>
<proteinExistence type="predicted"/>
<dbReference type="InterPro" id="IPR024997">
    <property type="entry name" value="DUF3892"/>
</dbReference>
<evidence type="ECO:0000313" key="1">
    <source>
        <dbReference type="EMBL" id="MFD1676539.1"/>
    </source>
</evidence>
<protein>
    <submittedName>
        <fullName evidence="1">DUF3892 domain-containing protein</fullName>
    </submittedName>
</protein>
<dbReference type="Proteomes" id="UP001597079">
    <property type="component" value="Unassembled WGS sequence"/>
</dbReference>
<dbReference type="RefSeq" id="WP_377944441.1">
    <property type="nucleotide sequence ID" value="NZ_JBHUCX010000067.1"/>
</dbReference>
<dbReference type="Pfam" id="PF13031">
    <property type="entry name" value="DUF3892"/>
    <property type="match status" value="1"/>
</dbReference>